<proteinExistence type="inferred from homology"/>
<evidence type="ECO:0000256" key="5">
    <source>
        <dbReference type="ARBA" id="ARBA00051722"/>
    </source>
</evidence>
<dbReference type="Proteomes" id="UP000001556">
    <property type="component" value="Chromosome"/>
</dbReference>
<dbReference type="GO" id="GO:0004725">
    <property type="term" value="F:protein tyrosine phosphatase activity"/>
    <property type="evidence" value="ECO:0007669"/>
    <property type="project" value="UniProtKB-EC"/>
</dbReference>
<dbReference type="eggNOG" id="COG4464">
    <property type="taxonomic scope" value="Bacteria"/>
</dbReference>
<evidence type="ECO:0000313" key="6">
    <source>
        <dbReference type="EMBL" id="ABO51500.1"/>
    </source>
</evidence>
<evidence type="ECO:0000256" key="4">
    <source>
        <dbReference type="ARBA" id="ARBA00022912"/>
    </source>
</evidence>
<keyword evidence="3" id="KW-0378">Hydrolase</keyword>
<dbReference type="RefSeq" id="WP_011879291.1">
    <property type="nucleotide sequence ID" value="NC_009253.1"/>
</dbReference>
<dbReference type="InterPro" id="IPR016195">
    <property type="entry name" value="Pol/histidinol_Pase-like"/>
</dbReference>
<accession>A4J8U7</accession>
<dbReference type="EMBL" id="CP000612">
    <property type="protein sequence ID" value="ABO51500.1"/>
    <property type="molecule type" value="Genomic_DNA"/>
</dbReference>
<keyword evidence="7" id="KW-1185">Reference proteome</keyword>
<dbReference type="Pfam" id="PF19567">
    <property type="entry name" value="CpsB_CapC"/>
    <property type="match status" value="1"/>
</dbReference>
<dbReference type="PANTHER" id="PTHR39181:SF1">
    <property type="entry name" value="TYROSINE-PROTEIN PHOSPHATASE YWQE"/>
    <property type="match status" value="1"/>
</dbReference>
<evidence type="ECO:0000256" key="3">
    <source>
        <dbReference type="ARBA" id="ARBA00022801"/>
    </source>
</evidence>
<dbReference type="KEGG" id="drm:Dred_2997"/>
<comment type="similarity">
    <text evidence="1">Belongs to the metallo-dependent hydrolases superfamily. CpsB/CapC family.</text>
</comment>
<dbReference type="Gene3D" id="3.20.20.140">
    <property type="entry name" value="Metal-dependent hydrolases"/>
    <property type="match status" value="1"/>
</dbReference>
<evidence type="ECO:0000256" key="2">
    <source>
        <dbReference type="ARBA" id="ARBA00013064"/>
    </source>
</evidence>
<dbReference type="InterPro" id="IPR016667">
    <property type="entry name" value="Caps_polysacc_synth_CpsB/CapC"/>
</dbReference>
<reference evidence="6 7" key="1">
    <citation type="submission" date="2007-03" db="EMBL/GenBank/DDBJ databases">
        <title>Complete sequence of Desulfotomaculum reducens MI-1.</title>
        <authorList>
            <consortium name="US DOE Joint Genome Institute"/>
            <person name="Copeland A."/>
            <person name="Lucas S."/>
            <person name="Lapidus A."/>
            <person name="Barry K."/>
            <person name="Detter J.C."/>
            <person name="Glavina del Rio T."/>
            <person name="Hammon N."/>
            <person name="Israni S."/>
            <person name="Dalin E."/>
            <person name="Tice H."/>
            <person name="Pitluck S."/>
            <person name="Sims D."/>
            <person name="Brettin T."/>
            <person name="Bruce D."/>
            <person name="Han C."/>
            <person name="Tapia R."/>
            <person name="Schmutz J."/>
            <person name="Larimer F."/>
            <person name="Land M."/>
            <person name="Hauser L."/>
            <person name="Kyrpides N."/>
            <person name="Kim E."/>
            <person name="Tebo B.M."/>
            <person name="Richardson P."/>
        </authorList>
    </citation>
    <scope>NUCLEOTIDE SEQUENCE [LARGE SCALE GENOMIC DNA]</scope>
    <source>
        <strain evidence="6 7">MI-1</strain>
    </source>
</reference>
<evidence type="ECO:0000256" key="1">
    <source>
        <dbReference type="ARBA" id="ARBA00005750"/>
    </source>
</evidence>
<dbReference type="HOGENOM" id="CLU_085966_1_0_9"/>
<dbReference type="STRING" id="349161.Dred_2997"/>
<dbReference type="GO" id="GO:0030145">
    <property type="term" value="F:manganese ion binding"/>
    <property type="evidence" value="ECO:0007669"/>
    <property type="project" value="InterPro"/>
</dbReference>
<dbReference type="OrthoDB" id="9788539at2"/>
<dbReference type="PIRSF" id="PIRSF016557">
    <property type="entry name" value="Caps_synth_CpsB"/>
    <property type="match status" value="1"/>
</dbReference>
<comment type="catalytic activity">
    <reaction evidence="5">
        <text>O-phospho-L-tyrosyl-[protein] + H2O = L-tyrosyl-[protein] + phosphate</text>
        <dbReference type="Rhea" id="RHEA:10684"/>
        <dbReference type="Rhea" id="RHEA-COMP:10136"/>
        <dbReference type="Rhea" id="RHEA-COMP:20101"/>
        <dbReference type="ChEBI" id="CHEBI:15377"/>
        <dbReference type="ChEBI" id="CHEBI:43474"/>
        <dbReference type="ChEBI" id="CHEBI:46858"/>
        <dbReference type="ChEBI" id="CHEBI:61978"/>
        <dbReference type="EC" id="3.1.3.48"/>
    </reaction>
</comment>
<sequence length="270" mass="30007">MIDLHCHILPNIDDGAKDQAISLEMAAKAVQEGITTIIATPHCIPEVYFTERQAILSAVAELQKLLDGAGLPLKILPGMEVHLTLDAAQRLAQGSALTLNDTGKYVLLEFPMNHVPAYSGQVIFEIMLKGIKPILAHPERNREIIESPQVLYQLQEKGCLVQVTAGSLTGRFGSKIQQLTQDFVRLGWVDFIASDAHDPIKRPFLLREARLVVEELVGRERALQLVLGNPEKVTKGEAIGKGEVLPYQLTRGEKRKKKGLWYGLQSFFRK</sequence>
<organism evidence="6 7">
    <name type="scientific">Desulforamulus reducens (strain ATCC BAA-1160 / DSM 100696 / MI-1)</name>
    <name type="common">Desulfotomaculum reducens</name>
    <dbReference type="NCBI Taxonomy" id="349161"/>
    <lineage>
        <taxon>Bacteria</taxon>
        <taxon>Bacillati</taxon>
        <taxon>Bacillota</taxon>
        <taxon>Clostridia</taxon>
        <taxon>Eubacteriales</taxon>
        <taxon>Peptococcaceae</taxon>
        <taxon>Desulforamulus</taxon>
    </lineage>
</organism>
<protein>
    <recommendedName>
        <fullName evidence="2">protein-tyrosine-phosphatase</fullName>
        <ecNumber evidence="2">3.1.3.48</ecNumber>
    </recommendedName>
</protein>
<dbReference type="AlphaFoldDB" id="A4J8U7"/>
<dbReference type="SUPFAM" id="SSF89550">
    <property type="entry name" value="PHP domain-like"/>
    <property type="match status" value="1"/>
</dbReference>
<name>A4J8U7_DESRM</name>
<keyword evidence="4" id="KW-0904">Protein phosphatase</keyword>
<dbReference type="PANTHER" id="PTHR39181">
    <property type="entry name" value="TYROSINE-PROTEIN PHOSPHATASE YWQE"/>
    <property type="match status" value="1"/>
</dbReference>
<gene>
    <name evidence="6" type="ordered locus">Dred_2997</name>
</gene>
<evidence type="ECO:0000313" key="7">
    <source>
        <dbReference type="Proteomes" id="UP000001556"/>
    </source>
</evidence>
<dbReference type="EC" id="3.1.3.48" evidence="2"/>